<feature type="domain" description="Methionyl/Valyl/Leucyl/Isoleucyl-tRNA synthetase anticodon-binding" evidence="12">
    <location>
        <begin position="654"/>
        <end position="766"/>
    </location>
</feature>
<keyword evidence="7 9" id="KW-0030">Aminoacyl-tRNA synthetase</keyword>
<dbReference type="EC" id="6.1.1.4" evidence="9"/>
<dbReference type="FunFam" id="3.10.20.590:FF:000001">
    <property type="entry name" value="Leucine--tRNA ligase"/>
    <property type="match status" value="1"/>
</dbReference>
<evidence type="ECO:0000256" key="7">
    <source>
        <dbReference type="ARBA" id="ARBA00023146"/>
    </source>
</evidence>
<dbReference type="RefSeq" id="WP_056969896.1">
    <property type="nucleotide sequence ID" value="NZ_AYZK01000012.1"/>
</dbReference>
<keyword evidence="5 9" id="KW-0067">ATP-binding</keyword>
<dbReference type="FunFam" id="3.40.50.620:FF:000077">
    <property type="entry name" value="Leucine--tRNA ligase"/>
    <property type="match status" value="1"/>
</dbReference>
<keyword evidence="6 9" id="KW-0648">Protein biosynthesis</keyword>
<dbReference type="GO" id="GO:0005829">
    <property type="term" value="C:cytosol"/>
    <property type="evidence" value="ECO:0007669"/>
    <property type="project" value="TreeGrafter"/>
</dbReference>
<feature type="domain" description="Methionyl/Leucyl tRNA synthetase" evidence="13">
    <location>
        <begin position="39"/>
        <end position="171"/>
    </location>
</feature>
<keyword evidence="4 9" id="KW-0547">Nucleotide-binding</keyword>
<dbReference type="GO" id="GO:0005524">
    <property type="term" value="F:ATP binding"/>
    <property type="evidence" value="ECO:0007669"/>
    <property type="project" value="UniProtKB-UniRule"/>
</dbReference>
<comment type="caution">
    <text evidence="15">The sequence shown here is derived from an EMBL/GenBank/DDBJ whole genome shotgun (WGS) entry which is preliminary data.</text>
</comment>
<evidence type="ECO:0000256" key="3">
    <source>
        <dbReference type="ARBA" id="ARBA00022598"/>
    </source>
</evidence>
<dbReference type="CDD" id="cd07958">
    <property type="entry name" value="Anticodon_Ia_Leu_BEm"/>
    <property type="match status" value="1"/>
</dbReference>
<evidence type="ECO:0000256" key="2">
    <source>
        <dbReference type="ARBA" id="ARBA00022490"/>
    </source>
</evidence>
<dbReference type="PANTHER" id="PTHR43740:SF2">
    <property type="entry name" value="LEUCINE--TRNA LIGASE, MITOCHONDRIAL"/>
    <property type="match status" value="1"/>
</dbReference>
<dbReference type="InterPro" id="IPR014729">
    <property type="entry name" value="Rossmann-like_a/b/a_fold"/>
</dbReference>
<accession>A0A0R2CDC5</accession>
<evidence type="ECO:0000256" key="10">
    <source>
        <dbReference type="RuleBase" id="RU363035"/>
    </source>
</evidence>
<dbReference type="PATRIC" id="fig|1423810.4.peg.832"/>
<dbReference type="InterPro" id="IPR009008">
    <property type="entry name" value="Val/Leu/Ile-tRNA-synth_edit"/>
</dbReference>
<feature type="domain" description="Leucyl-tRNA synthetase editing" evidence="14">
    <location>
        <begin position="220"/>
        <end position="399"/>
    </location>
</feature>
<dbReference type="FunFam" id="1.10.730.10:FF:000011">
    <property type="entry name" value="Leucine--tRNA ligase chloroplastic/mitochondrial"/>
    <property type="match status" value="1"/>
</dbReference>
<gene>
    <name evidence="9" type="primary">leuS</name>
    <name evidence="15" type="ORF">FD19_GL000804</name>
</gene>
<dbReference type="InterPro" id="IPR001412">
    <property type="entry name" value="aa-tRNA-synth_I_CS"/>
</dbReference>
<sequence>MAAFDHAAIEKKWQKYWREHDTFKTGKDPKKPKYYVLDMFPYPSGQGLHVGHPEGYTATDIIARMKRMQGFNVLHPMGWDAFGLPAEQYALKTGNPPKEFTAANIANFKRQIQSLGFSYDWDREINTTDPSYYKWTQWIFEQMYRRGLAYEAEVPVNWSPDLGTVVANEEVIDGKTERGGFPVERKPMRQWMLKITAYADKLLDGLDDLDWPESIKQMQRNWIGRSVGASVNFQVAGADKTFEVFTTRPDTLFGATYTVLAPEKDLVQEITTPEQRDAVNAYIKEAASKSDLDRTDLNKDKTGVFTGAYAINPVNGAKLPIWIGDYVLASYGTGAIMAVPAHDERDWEFAKKFDLPIKPVIEGGNVDEAAYTEDGVHINSDFLNGMDKATAIDAMIDWLTEHKVGAKKVNYKLRDWVFSRQRYWGEPIPIIHWEDGETTLVPEEELPLVLPEDANIEPTGSTEGPLANLTDWVNVVDKNGRKGKRETNTMPQWAGSSWYFLRYIDPRNGRLLADPDKLKYWMNVDLYIGGAEHAVLHLLYARFWNLFLYDLGVVPTKEPFQKLFNQGMILGDNHEKMSKSKGNVVNPDDVVDQYGADTLRLYEMFMGPLDAGIAWSTKGLAGAHKFLERVYRTFVDENGKMRDRITTINDGRLTKVYNQTVKKVTDDFADLKFNTAIAQMMVFINEANKVDDLPYEYVEGFVKLLAPVAPHLMEEIWQILGNDDTITYAAWPTYDESALVADTVTVAVQVNGKLRGQLDAAKDTDKDQLQQDALALANVQKFIAGKTVRKVIVVPNKIVNIVVG</sequence>
<dbReference type="PANTHER" id="PTHR43740">
    <property type="entry name" value="LEUCYL-TRNA SYNTHETASE"/>
    <property type="match status" value="1"/>
</dbReference>
<dbReference type="InterPro" id="IPR002300">
    <property type="entry name" value="aa-tRNA-synth_Ia"/>
</dbReference>
<feature type="domain" description="Aminoacyl-tRNA synthetase class Ia" evidence="11">
    <location>
        <begin position="412"/>
        <end position="603"/>
    </location>
</feature>
<dbReference type="InterPro" id="IPR002302">
    <property type="entry name" value="Leu-tRNA-ligase"/>
</dbReference>
<dbReference type="Pfam" id="PF09334">
    <property type="entry name" value="tRNA-synt_1g"/>
    <property type="match status" value="1"/>
</dbReference>
<dbReference type="InterPro" id="IPR009080">
    <property type="entry name" value="tRNAsynth_Ia_anticodon-bd"/>
</dbReference>
<dbReference type="InterPro" id="IPR025709">
    <property type="entry name" value="Leu_tRNA-synth_edit"/>
</dbReference>
<keyword evidence="2 9" id="KW-0963">Cytoplasm</keyword>
<dbReference type="EMBL" id="AYZK01000012">
    <property type="protein sequence ID" value="KRM86379.1"/>
    <property type="molecule type" value="Genomic_DNA"/>
</dbReference>
<dbReference type="Pfam" id="PF08264">
    <property type="entry name" value="Anticodon_1"/>
    <property type="match status" value="1"/>
</dbReference>
<keyword evidence="3 9" id="KW-0436">Ligase</keyword>
<evidence type="ECO:0000256" key="5">
    <source>
        <dbReference type="ARBA" id="ARBA00022840"/>
    </source>
</evidence>
<evidence type="ECO:0000259" key="12">
    <source>
        <dbReference type="Pfam" id="PF08264"/>
    </source>
</evidence>
<evidence type="ECO:0000259" key="11">
    <source>
        <dbReference type="Pfam" id="PF00133"/>
    </source>
</evidence>
<feature type="short sequence motif" description="'KMSKS' region" evidence="9">
    <location>
        <begin position="576"/>
        <end position="580"/>
    </location>
</feature>
<dbReference type="InterPro" id="IPR015413">
    <property type="entry name" value="Methionyl/Leucyl_tRNA_Synth"/>
</dbReference>
<dbReference type="Gene3D" id="3.10.20.590">
    <property type="match status" value="1"/>
</dbReference>
<dbReference type="GO" id="GO:0006429">
    <property type="term" value="P:leucyl-tRNA aminoacylation"/>
    <property type="evidence" value="ECO:0007669"/>
    <property type="project" value="UniProtKB-UniRule"/>
</dbReference>
<dbReference type="GO" id="GO:0004823">
    <property type="term" value="F:leucine-tRNA ligase activity"/>
    <property type="evidence" value="ECO:0007669"/>
    <property type="project" value="UniProtKB-UniRule"/>
</dbReference>
<dbReference type="InterPro" id="IPR013155">
    <property type="entry name" value="M/V/L/I-tRNA-synth_anticd-bd"/>
</dbReference>
<evidence type="ECO:0000256" key="4">
    <source>
        <dbReference type="ARBA" id="ARBA00022741"/>
    </source>
</evidence>
<dbReference type="CDD" id="cd00812">
    <property type="entry name" value="LeuRS_core"/>
    <property type="match status" value="1"/>
</dbReference>
<name>A0A0R2CDC5_9LACO</name>
<evidence type="ECO:0000256" key="6">
    <source>
        <dbReference type="ARBA" id="ARBA00022917"/>
    </source>
</evidence>
<dbReference type="Pfam" id="PF00133">
    <property type="entry name" value="tRNA-synt_1"/>
    <property type="match status" value="1"/>
</dbReference>
<dbReference type="SUPFAM" id="SSF50677">
    <property type="entry name" value="ValRS/IleRS/LeuRS editing domain"/>
    <property type="match status" value="1"/>
</dbReference>
<dbReference type="Proteomes" id="UP000051789">
    <property type="component" value="Unassembled WGS sequence"/>
</dbReference>
<evidence type="ECO:0000256" key="8">
    <source>
        <dbReference type="ARBA" id="ARBA00047469"/>
    </source>
</evidence>
<protein>
    <recommendedName>
        <fullName evidence="9">Leucine--tRNA ligase</fullName>
        <ecNumber evidence="9">6.1.1.4</ecNumber>
    </recommendedName>
    <alternativeName>
        <fullName evidence="9">Leucyl-tRNA synthetase</fullName>
        <shortName evidence="9">LeuRS</shortName>
    </alternativeName>
</protein>
<dbReference type="Pfam" id="PF13603">
    <property type="entry name" value="tRNA-synt_1_2"/>
    <property type="match status" value="1"/>
</dbReference>
<evidence type="ECO:0000256" key="1">
    <source>
        <dbReference type="ARBA" id="ARBA00005594"/>
    </source>
</evidence>
<comment type="catalytic activity">
    <reaction evidence="8 9">
        <text>tRNA(Leu) + L-leucine + ATP = L-leucyl-tRNA(Leu) + AMP + diphosphate</text>
        <dbReference type="Rhea" id="RHEA:11688"/>
        <dbReference type="Rhea" id="RHEA-COMP:9613"/>
        <dbReference type="Rhea" id="RHEA-COMP:9622"/>
        <dbReference type="ChEBI" id="CHEBI:30616"/>
        <dbReference type="ChEBI" id="CHEBI:33019"/>
        <dbReference type="ChEBI" id="CHEBI:57427"/>
        <dbReference type="ChEBI" id="CHEBI:78442"/>
        <dbReference type="ChEBI" id="CHEBI:78494"/>
        <dbReference type="ChEBI" id="CHEBI:456215"/>
        <dbReference type="EC" id="6.1.1.4"/>
    </reaction>
</comment>
<dbReference type="Gene3D" id="3.40.50.620">
    <property type="entry name" value="HUPs"/>
    <property type="match status" value="2"/>
</dbReference>
<keyword evidence="16" id="KW-1185">Reference proteome</keyword>
<dbReference type="Gene3D" id="1.10.730.10">
    <property type="entry name" value="Isoleucyl-tRNA Synthetase, Domain 1"/>
    <property type="match status" value="2"/>
</dbReference>
<evidence type="ECO:0000256" key="9">
    <source>
        <dbReference type="HAMAP-Rule" id="MF_00049"/>
    </source>
</evidence>
<proteinExistence type="inferred from homology"/>
<evidence type="ECO:0000259" key="13">
    <source>
        <dbReference type="Pfam" id="PF09334"/>
    </source>
</evidence>
<reference evidence="15 16" key="1">
    <citation type="journal article" date="2015" name="Genome Announc.">
        <title>Expanding the biotechnology potential of lactobacilli through comparative genomics of 213 strains and associated genera.</title>
        <authorList>
            <person name="Sun Z."/>
            <person name="Harris H.M."/>
            <person name="McCann A."/>
            <person name="Guo C."/>
            <person name="Argimon S."/>
            <person name="Zhang W."/>
            <person name="Yang X."/>
            <person name="Jeffery I.B."/>
            <person name="Cooney J.C."/>
            <person name="Kagawa T.F."/>
            <person name="Liu W."/>
            <person name="Song Y."/>
            <person name="Salvetti E."/>
            <person name="Wrobel A."/>
            <person name="Rasinkangas P."/>
            <person name="Parkhill J."/>
            <person name="Rea M.C."/>
            <person name="O'Sullivan O."/>
            <person name="Ritari J."/>
            <person name="Douillard F.P."/>
            <person name="Paul Ross R."/>
            <person name="Yang R."/>
            <person name="Briner A.E."/>
            <person name="Felis G.E."/>
            <person name="de Vos W.M."/>
            <person name="Barrangou R."/>
            <person name="Klaenhammer T.R."/>
            <person name="Caufield P.W."/>
            <person name="Cui Y."/>
            <person name="Zhang H."/>
            <person name="O'Toole P.W."/>
        </authorList>
    </citation>
    <scope>NUCLEOTIDE SEQUENCE [LARGE SCALE GENOMIC DNA]</scope>
    <source>
        <strain evidence="15 16">DSM 22698</strain>
    </source>
</reference>
<dbReference type="GO" id="GO:0002161">
    <property type="term" value="F:aminoacyl-tRNA deacylase activity"/>
    <property type="evidence" value="ECO:0007669"/>
    <property type="project" value="InterPro"/>
</dbReference>
<dbReference type="SUPFAM" id="SSF47323">
    <property type="entry name" value="Anticodon-binding domain of a subclass of class I aminoacyl-tRNA synthetases"/>
    <property type="match status" value="1"/>
</dbReference>
<comment type="similarity">
    <text evidence="1 9 10">Belongs to the class-I aminoacyl-tRNA synthetase family.</text>
</comment>
<comment type="subcellular location">
    <subcellularLocation>
        <location evidence="9">Cytoplasm</location>
    </subcellularLocation>
</comment>
<dbReference type="HAMAP" id="MF_00049_B">
    <property type="entry name" value="Leu_tRNA_synth_B"/>
    <property type="match status" value="1"/>
</dbReference>
<comment type="caution">
    <text evidence="9">Lacks conserved residue(s) required for the propagation of feature annotation.</text>
</comment>
<dbReference type="SUPFAM" id="SSF52374">
    <property type="entry name" value="Nucleotidylyl transferase"/>
    <property type="match status" value="1"/>
</dbReference>
<dbReference type="FunFam" id="3.40.50.620:FF:000056">
    <property type="entry name" value="Leucine--tRNA ligase"/>
    <property type="match status" value="1"/>
</dbReference>
<evidence type="ECO:0000313" key="15">
    <source>
        <dbReference type="EMBL" id="KRM86379.1"/>
    </source>
</evidence>
<dbReference type="PROSITE" id="PS00178">
    <property type="entry name" value="AA_TRNA_LIGASE_I"/>
    <property type="match status" value="1"/>
</dbReference>
<evidence type="ECO:0000259" key="14">
    <source>
        <dbReference type="Pfam" id="PF13603"/>
    </source>
</evidence>
<dbReference type="NCBIfam" id="TIGR00396">
    <property type="entry name" value="leuS_bact"/>
    <property type="match status" value="1"/>
</dbReference>
<feature type="binding site" evidence="9">
    <location>
        <position position="579"/>
    </location>
    <ligand>
        <name>ATP</name>
        <dbReference type="ChEBI" id="CHEBI:30616"/>
    </ligand>
</feature>
<dbReference type="STRING" id="1423810.FD19_GL000804"/>
<dbReference type="AlphaFoldDB" id="A0A0R2CDC5"/>
<dbReference type="PRINTS" id="PR00985">
    <property type="entry name" value="TRNASYNTHLEU"/>
</dbReference>
<organism evidence="15 16">
    <name type="scientific">Lacticaseibacillus thailandensis DSM 22698 = JCM 13996</name>
    <dbReference type="NCBI Taxonomy" id="1423810"/>
    <lineage>
        <taxon>Bacteria</taxon>
        <taxon>Bacillati</taxon>
        <taxon>Bacillota</taxon>
        <taxon>Bacilli</taxon>
        <taxon>Lactobacillales</taxon>
        <taxon>Lactobacillaceae</taxon>
        <taxon>Lacticaseibacillus</taxon>
    </lineage>
</organism>
<evidence type="ECO:0000313" key="16">
    <source>
        <dbReference type="Proteomes" id="UP000051789"/>
    </source>
</evidence>